<gene>
    <name evidence="1" type="ORF">GWI33_014144</name>
</gene>
<accession>A0A834I5L9</accession>
<dbReference type="Proteomes" id="UP000625711">
    <property type="component" value="Unassembled WGS sequence"/>
</dbReference>
<protein>
    <submittedName>
        <fullName evidence="1">Uncharacterized protein</fullName>
    </submittedName>
</protein>
<organism evidence="1 2">
    <name type="scientific">Rhynchophorus ferrugineus</name>
    <name type="common">Red palm weevil</name>
    <name type="synonym">Curculio ferrugineus</name>
    <dbReference type="NCBI Taxonomy" id="354439"/>
    <lineage>
        <taxon>Eukaryota</taxon>
        <taxon>Metazoa</taxon>
        <taxon>Ecdysozoa</taxon>
        <taxon>Arthropoda</taxon>
        <taxon>Hexapoda</taxon>
        <taxon>Insecta</taxon>
        <taxon>Pterygota</taxon>
        <taxon>Neoptera</taxon>
        <taxon>Endopterygota</taxon>
        <taxon>Coleoptera</taxon>
        <taxon>Polyphaga</taxon>
        <taxon>Cucujiformia</taxon>
        <taxon>Curculionidae</taxon>
        <taxon>Dryophthorinae</taxon>
        <taxon>Rhynchophorus</taxon>
    </lineage>
</organism>
<sequence length="175" mass="20857">MEYMLANPSRYYFTLRPLNLPNNIRFDVAKETIPKMTDEDIRKTITQVNKYVKDGVVALPFIDMNEMVLYSRALCNELFRRTVAKESYQRRKRARTRERVNNIDARARIMIDERCSCCRHQHTQSIINHLRVRISEMNKLLQRDTCIMQNADYNFIILHLNSLLETMQTNKPVTK</sequence>
<proteinExistence type="predicted"/>
<name>A0A834I5L9_RHYFE</name>
<dbReference type="AlphaFoldDB" id="A0A834I5L9"/>
<comment type="caution">
    <text evidence="1">The sequence shown here is derived from an EMBL/GenBank/DDBJ whole genome shotgun (WGS) entry which is preliminary data.</text>
</comment>
<keyword evidence="2" id="KW-1185">Reference proteome</keyword>
<evidence type="ECO:0000313" key="2">
    <source>
        <dbReference type="Proteomes" id="UP000625711"/>
    </source>
</evidence>
<evidence type="ECO:0000313" key="1">
    <source>
        <dbReference type="EMBL" id="KAF7273112.1"/>
    </source>
</evidence>
<dbReference type="EMBL" id="JAACXV010013560">
    <property type="protein sequence ID" value="KAF7273112.1"/>
    <property type="molecule type" value="Genomic_DNA"/>
</dbReference>
<reference evidence="1" key="1">
    <citation type="submission" date="2020-08" db="EMBL/GenBank/DDBJ databases">
        <title>Genome sequencing and assembly of the red palm weevil Rhynchophorus ferrugineus.</title>
        <authorList>
            <person name="Dias G.B."/>
            <person name="Bergman C.M."/>
            <person name="Manee M."/>
        </authorList>
    </citation>
    <scope>NUCLEOTIDE SEQUENCE</scope>
    <source>
        <strain evidence="1">AA-2017</strain>
        <tissue evidence="1">Whole larva</tissue>
    </source>
</reference>